<dbReference type="AlphaFoldDB" id="A0A6J6YAD8"/>
<dbReference type="InterPro" id="IPR029058">
    <property type="entry name" value="AB_hydrolase_fold"/>
</dbReference>
<evidence type="ECO:0000313" key="2">
    <source>
        <dbReference type="EMBL" id="CAB4806340.1"/>
    </source>
</evidence>
<proteinExistence type="predicted"/>
<name>A0A6J6YAD8_9ZZZZ</name>
<dbReference type="SUPFAM" id="SSF53474">
    <property type="entry name" value="alpha/beta-Hydrolases"/>
    <property type="match status" value="1"/>
</dbReference>
<dbReference type="GO" id="GO:0016787">
    <property type="term" value="F:hydrolase activity"/>
    <property type="evidence" value="ECO:0007669"/>
    <property type="project" value="InterPro"/>
</dbReference>
<protein>
    <submittedName>
        <fullName evidence="2">Unannotated protein</fullName>
    </submittedName>
</protein>
<dbReference type="Pfam" id="PF01738">
    <property type="entry name" value="DLH"/>
    <property type="match status" value="1"/>
</dbReference>
<evidence type="ECO:0000259" key="1">
    <source>
        <dbReference type="Pfam" id="PF01738"/>
    </source>
</evidence>
<gene>
    <name evidence="2" type="ORF">UFOPK2992_01305</name>
</gene>
<accession>A0A6J6YAD8</accession>
<organism evidence="2">
    <name type="scientific">freshwater metagenome</name>
    <dbReference type="NCBI Taxonomy" id="449393"/>
    <lineage>
        <taxon>unclassified sequences</taxon>
        <taxon>metagenomes</taxon>
        <taxon>ecological metagenomes</taxon>
    </lineage>
</organism>
<dbReference type="EMBL" id="CAFAAI010000236">
    <property type="protein sequence ID" value="CAB4806340.1"/>
    <property type="molecule type" value="Genomic_DNA"/>
</dbReference>
<reference evidence="2" key="1">
    <citation type="submission" date="2020-05" db="EMBL/GenBank/DDBJ databases">
        <authorList>
            <person name="Chiriac C."/>
            <person name="Salcher M."/>
            <person name="Ghai R."/>
            <person name="Kavagutti S V."/>
        </authorList>
    </citation>
    <scope>NUCLEOTIDE SEQUENCE</scope>
</reference>
<feature type="domain" description="Dienelactone hydrolase" evidence="1">
    <location>
        <begin position="110"/>
        <end position="195"/>
    </location>
</feature>
<sequence>MADPTDYSAHNSGMQTPLDALGVMANQSVMITPTLRHAEFFTMRGLLTLLWHEPEPNTPVAPVAIVACGGAMGGLLGPADGLYHQLGELWASRGVPVIRVSYRRPNDMDACCIDVAAAVQLAVTGGGAQRVVLMGHSFGGAVAIRVGVGFSEMVAGVVTFATQSAGCEVAGGLAGKPLLLFHGDRDEILPMQASEVVRAIAGTGELVVCPNDGHLLAKSGTLMFERLEQWLPEALGL</sequence>
<dbReference type="Gene3D" id="3.40.50.1820">
    <property type="entry name" value="alpha/beta hydrolase"/>
    <property type="match status" value="1"/>
</dbReference>
<dbReference type="InterPro" id="IPR002925">
    <property type="entry name" value="Dienelactn_hydro"/>
</dbReference>